<feature type="domain" description="Protein kinase" evidence="16">
    <location>
        <begin position="89"/>
        <end position="354"/>
    </location>
</feature>
<evidence type="ECO:0000259" key="16">
    <source>
        <dbReference type="PROSITE" id="PS50011"/>
    </source>
</evidence>
<dbReference type="EC" id="2.7.11.1" evidence="2"/>
<evidence type="ECO:0000256" key="11">
    <source>
        <dbReference type="ARBA" id="ARBA00023136"/>
    </source>
</evidence>
<proteinExistence type="predicted"/>
<dbReference type="InterPro" id="IPR000719">
    <property type="entry name" value="Prot_kinase_dom"/>
</dbReference>
<comment type="catalytic activity">
    <reaction evidence="13">
        <text>L-seryl-[protein] + ATP = O-phospho-L-seryl-[protein] + ADP + H(+)</text>
        <dbReference type="Rhea" id="RHEA:17989"/>
        <dbReference type="Rhea" id="RHEA-COMP:9863"/>
        <dbReference type="Rhea" id="RHEA-COMP:11604"/>
        <dbReference type="ChEBI" id="CHEBI:15378"/>
        <dbReference type="ChEBI" id="CHEBI:29999"/>
        <dbReference type="ChEBI" id="CHEBI:30616"/>
        <dbReference type="ChEBI" id="CHEBI:83421"/>
        <dbReference type="ChEBI" id="CHEBI:456216"/>
        <dbReference type="EC" id="2.7.11.1"/>
    </reaction>
</comment>
<keyword evidence="11 15" id="KW-0472">Membrane</keyword>
<dbReference type="InterPro" id="IPR017441">
    <property type="entry name" value="Protein_kinase_ATP_BS"/>
</dbReference>
<dbReference type="Gramene" id="Manes.15G014900.8.v8.1">
    <property type="protein sequence ID" value="Manes.15G014900.8.v8.1.CDS"/>
    <property type="gene ID" value="Manes.15G014900.v8.1"/>
</dbReference>
<keyword evidence="4" id="KW-0723">Serine/threonine-protein kinase</keyword>
<keyword evidence="7 14" id="KW-0547">Nucleotide-binding</keyword>
<keyword evidence="10 15" id="KW-1133">Transmembrane helix</keyword>
<keyword evidence="9 14" id="KW-0067">ATP-binding</keyword>
<dbReference type="EMBL" id="CM004401">
    <property type="protein sequence ID" value="OAY27773.1"/>
    <property type="molecule type" value="Genomic_DNA"/>
</dbReference>
<dbReference type="Pfam" id="PF07714">
    <property type="entry name" value="PK_Tyr_Ser-Thr"/>
    <property type="match status" value="1"/>
</dbReference>
<dbReference type="Gramene" id="Manes.15G014900.4.v8.1">
    <property type="protein sequence ID" value="Manes.15G014900.4.v8.1.CDS"/>
    <property type="gene ID" value="Manes.15G014900.v8.1"/>
</dbReference>
<keyword evidence="6 15" id="KW-0812">Transmembrane</keyword>
<keyword evidence="8" id="KW-0418">Kinase</keyword>
<keyword evidence="3" id="KW-1003">Cell membrane</keyword>
<protein>
    <recommendedName>
        <fullName evidence="2">non-specific serine/threonine protein kinase</fullName>
        <ecNumber evidence="2">2.7.11.1</ecNumber>
    </recommendedName>
</protein>
<dbReference type="Gramene" id="Manes.15G014900.7.v8.1">
    <property type="protein sequence ID" value="Manes.15G014900.7.v8.1.CDS"/>
    <property type="gene ID" value="Manes.15G014900.v8.1"/>
</dbReference>
<dbReference type="GO" id="GO:0005886">
    <property type="term" value="C:plasma membrane"/>
    <property type="evidence" value="ECO:0000318"/>
    <property type="project" value="GO_Central"/>
</dbReference>
<dbReference type="FunFam" id="1.10.510.10:FF:000430">
    <property type="entry name" value="Protein kinase superfamily protein"/>
    <property type="match status" value="1"/>
</dbReference>
<dbReference type="Gene3D" id="3.30.200.20">
    <property type="entry name" value="Phosphorylase Kinase, domain 1"/>
    <property type="match status" value="1"/>
</dbReference>
<evidence type="ECO:0000256" key="8">
    <source>
        <dbReference type="ARBA" id="ARBA00022777"/>
    </source>
</evidence>
<evidence type="ECO:0000256" key="4">
    <source>
        <dbReference type="ARBA" id="ARBA00022527"/>
    </source>
</evidence>
<evidence type="ECO:0000313" key="17">
    <source>
        <dbReference type="EMBL" id="OAY27774.1"/>
    </source>
</evidence>
<dbReference type="PROSITE" id="PS50011">
    <property type="entry name" value="PROTEIN_KINASE_DOM"/>
    <property type="match status" value="1"/>
</dbReference>
<evidence type="ECO:0000256" key="10">
    <source>
        <dbReference type="ARBA" id="ARBA00022989"/>
    </source>
</evidence>
<evidence type="ECO:0000256" key="1">
    <source>
        <dbReference type="ARBA" id="ARBA00004162"/>
    </source>
</evidence>
<name>A0A251JHY7_MANES</name>
<dbReference type="InterPro" id="IPR001245">
    <property type="entry name" value="Ser-Thr/Tyr_kinase_cat_dom"/>
</dbReference>
<comment type="catalytic activity">
    <reaction evidence="12">
        <text>L-threonyl-[protein] + ATP = O-phospho-L-threonyl-[protein] + ADP + H(+)</text>
        <dbReference type="Rhea" id="RHEA:46608"/>
        <dbReference type="Rhea" id="RHEA-COMP:11060"/>
        <dbReference type="Rhea" id="RHEA-COMP:11605"/>
        <dbReference type="ChEBI" id="CHEBI:15378"/>
        <dbReference type="ChEBI" id="CHEBI:30013"/>
        <dbReference type="ChEBI" id="CHEBI:30616"/>
        <dbReference type="ChEBI" id="CHEBI:61977"/>
        <dbReference type="ChEBI" id="CHEBI:456216"/>
        <dbReference type="EC" id="2.7.11.1"/>
    </reaction>
</comment>
<evidence type="ECO:0000256" key="12">
    <source>
        <dbReference type="ARBA" id="ARBA00047899"/>
    </source>
</evidence>
<dbReference type="SUPFAM" id="SSF56112">
    <property type="entry name" value="Protein kinase-like (PK-like)"/>
    <property type="match status" value="1"/>
</dbReference>
<dbReference type="PROSITE" id="PS00107">
    <property type="entry name" value="PROTEIN_KINASE_ATP"/>
    <property type="match status" value="1"/>
</dbReference>
<dbReference type="Gramene" id="Manes.15G014900.5.v8.1">
    <property type="protein sequence ID" value="Manes.15G014900.5.v8.1.CDS"/>
    <property type="gene ID" value="Manes.15G014900.v8.1"/>
</dbReference>
<dbReference type="Gene3D" id="1.10.510.10">
    <property type="entry name" value="Transferase(Phosphotransferase) domain 1"/>
    <property type="match status" value="1"/>
</dbReference>
<evidence type="ECO:0000313" key="18">
    <source>
        <dbReference type="Proteomes" id="UP000091857"/>
    </source>
</evidence>
<reference evidence="17 18" key="1">
    <citation type="submission" date="2016-02" db="EMBL/GenBank/DDBJ databases">
        <title>WGS assembly of Manihot esculenta.</title>
        <authorList>
            <person name="Bredeson J.V."/>
            <person name="Prochnik S.E."/>
            <person name="Lyons J.B."/>
            <person name="Schmutz J."/>
            <person name="Grimwood J."/>
            <person name="Vrebalov J."/>
            <person name="Bart R.S."/>
            <person name="Amuge T."/>
            <person name="Ferguson M.E."/>
            <person name="Green R."/>
            <person name="Putnam N."/>
            <person name="Stites J."/>
            <person name="Rounsley S."/>
            <person name="Rokhsar D.S."/>
        </authorList>
    </citation>
    <scope>NUCLEOTIDE SEQUENCE [LARGE SCALE GENOMIC DNA]</scope>
    <source>
        <strain evidence="18">cv. AM560-2</strain>
        <tissue evidence="17">Leaf</tissue>
    </source>
</reference>
<dbReference type="AlphaFoldDB" id="A0A251JHY7"/>
<evidence type="ECO:0000256" key="9">
    <source>
        <dbReference type="ARBA" id="ARBA00022840"/>
    </source>
</evidence>
<evidence type="ECO:0000256" key="15">
    <source>
        <dbReference type="SAM" id="Phobius"/>
    </source>
</evidence>
<evidence type="ECO:0000256" key="14">
    <source>
        <dbReference type="PROSITE-ProRule" id="PRU10141"/>
    </source>
</evidence>
<dbReference type="PANTHER" id="PTHR47982:SF54">
    <property type="entry name" value="PROTEIN KINASE SUPERFAMILY PROTEIN"/>
    <property type="match status" value="1"/>
</dbReference>
<evidence type="ECO:0000256" key="6">
    <source>
        <dbReference type="ARBA" id="ARBA00022692"/>
    </source>
</evidence>
<dbReference type="InterPro" id="IPR011009">
    <property type="entry name" value="Kinase-like_dom_sf"/>
</dbReference>
<dbReference type="STRING" id="3983.A0A251JHY7"/>
<dbReference type="OMA" id="QCMSFPG"/>
<sequence>MSKSYAAIVGGAAGVVLVAGLIILWFCKSHFKNFSNKNSETGSSDPYPIALGEWNRRGRSSSTPSHPLFGPQVARQFTMDELEQATKQFNESNLIGYGSFGSVYKGLLHDTIVAIKRRPGAPREDFVTEVLYLSDIRHRNLVSLLGYCQERGSQMLVFDYIPNGSMCNHLYGLNSSTKLEFKQRLSIALGAAKGLCHLHGLNPPLVHSNFKTANVLVDENFIVKVAEAGISKLLEKIEEAGPSYTSSVNVFQDPEIGVPRNSTAMSDIYSFGVFLLELITGQEAVHLGFLGSDESLIQWVASRLNSNNFVDCRLIGSFTTDGIRDLIRLMLQCMSFPGIERPKMEKVVVELERIREKEMALTTVMGEGTATFTKGSELFTSK</sequence>
<dbReference type="Proteomes" id="UP000091857">
    <property type="component" value="Chromosome 15"/>
</dbReference>
<evidence type="ECO:0000256" key="7">
    <source>
        <dbReference type="ARBA" id="ARBA00022741"/>
    </source>
</evidence>
<accession>A0A251JHY7</accession>
<feature type="binding site" evidence="14">
    <location>
        <position position="116"/>
    </location>
    <ligand>
        <name>ATP</name>
        <dbReference type="ChEBI" id="CHEBI:30616"/>
    </ligand>
</feature>
<gene>
    <name evidence="17" type="ORF">MANES_15G014900</name>
</gene>
<keyword evidence="18" id="KW-1185">Reference proteome</keyword>
<organism evidence="17 18">
    <name type="scientific">Manihot esculenta</name>
    <name type="common">Cassava</name>
    <name type="synonym">Jatropha manihot</name>
    <dbReference type="NCBI Taxonomy" id="3983"/>
    <lineage>
        <taxon>Eukaryota</taxon>
        <taxon>Viridiplantae</taxon>
        <taxon>Streptophyta</taxon>
        <taxon>Embryophyta</taxon>
        <taxon>Tracheophyta</taxon>
        <taxon>Spermatophyta</taxon>
        <taxon>Magnoliopsida</taxon>
        <taxon>eudicotyledons</taxon>
        <taxon>Gunneridae</taxon>
        <taxon>Pentapetalae</taxon>
        <taxon>rosids</taxon>
        <taxon>fabids</taxon>
        <taxon>Malpighiales</taxon>
        <taxon>Euphorbiaceae</taxon>
        <taxon>Crotonoideae</taxon>
        <taxon>Manihoteae</taxon>
        <taxon>Manihot</taxon>
    </lineage>
</organism>
<keyword evidence="5" id="KW-0808">Transferase</keyword>
<dbReference type="OrthoDB" id="4062651at2759"/>
<dbReference type="InterPro" id="IPR047117">
    <property type="entry name" value="PERK1-13-like"/>
</dbReference>
<evidence type="ECO:0000256" key="5">
    <source>
        <dbReference type="ARBA" id="ARBA00022679"/>
    </source>
</evidence>
<evidence type="ECO:0000256" key="13">
    <source>
        <dbReference type="ARBA" id="ARBA00048679"/>
    </source>
</evidence>
<dbReference type="PANTHER" id="PTHR47982">
    <property type="entry name" value="PROLINE-RICH RECEPTOR-LIKE PROTEIN KINASE PERK4"/>
    <property type="match status" value="1"/>
</dbReference>
<comment type="subcellular location">
    <subcellularLocation>
        <location evidence="1">Cell membrane</location>
        <topology evidence="1">Single-pass membrane protein</topology>
    </subcellularLocation>
</comment>
<dbReference type="GO" id="GO:0004674">
    <property type="term" value="F:protein serine/threonine kinase activity"/>
    <property type="evidence" value="ECO:0007669"/>
    <property type="project" value="UniProtKB-KW"/>
</dbReference>
<dbReference type="FunFam" id="3.30.200.20:FF:000039">
    <property type="entry name" value="receptor-like protein kinase FERONIA"/>
    <property type="match status" value="1"/>
</dbReference>
<evidence type="ECO:0000256" key="2">
    <source>
        <dbReference type="ARBA" id="ARBA00012513"/>
    </source>
</evidence>
<dbReference type="EMBL" id="CM004401">
    <property type="protein sequence ID" value="OAY27774.1"/>
    <property type="molecule type" value="Genomic_DNA"/>
</dbReference>
<feature type="transmembrane region" description="Helical" evidence="15">
    <location>
        <begin position="6"/>
        <end position="27"/>
    </location>
</feature>
<evidence type="ECO:0000256" key="3">
    <source>
        <dbReference type="ARBA" id="ARBA00022475"/>
    </source>
</evidence>
<dbReference type="GO" id="GO:0005524">
    <property type="term" value="F:ATP binding"/>
    <property type="evidence" value="ECO:0007669"/>
    <property type="project" value="UniProtKB-UniRule"/>
</dbReference>